<accession>A0A514DE27</accession>
<name>A0A514DE27_9CAUD</name>
<dbReference type="GeneID" id="64767115"/>
<feature type="region of interest" description="Disordered" evidence="1">
    <location>
        <begin position="469"/>
        <end position="496"/>
    </location>
</feature>
<keyword evidence="3" id="KW-1185">Reference proteome</keyword>
<dbReference type="RefSeq" id="YP_010059883.1">
    <property type="nucleotide sequence ID" value="NC_054727.1"/>
</dbReference>
<evidence type="ECO:0000313" key="3">
    <source>
        <dbReference type="Proteomes" id="UP000316777"/>
    </source>
</evidence>
<proteinExistence type="predicted"/>
<reference evidence="2 3" key="1">
    <citation type="submission" date="2019-05" db="EMBL/GenBank/DDBJ databases">
        <authorList>
            <person name="Pope W.H."/>
            <person name="Garlena R.A."/>
            <person name="Russell D.A."/>
            <person name="Jacobs-Sera D."/>
            <person name="Hatfull G.F."/>
        </authorList>
    </citation>
    <scope>NUCLEOTIDE SEQUENCE [LARGE SCALE GENOMIC DNA]</scope>
</reference>
<gene>
    <name evidence="2" type="primary">194</name>
    <name evidence="2" type="ORF">SEA_PHRAPPUCCINO_194</name>
</gene>
<protein>
    <recommendedName>
        <fullName evidence="4">Minor tail protein</fullName>
    </recommendedName>
</protein>
<organism evidence="2 3">
    <name type="scientific">Mycobacterium phage Phrappuccino</name>
    <dbReference type="NCBI Taxonomy" id="2591223"/>
    <lineage>
        <taxon>Viruses</taxon>
        <taxon>Duplodnaviria</taxon>
        <taxon>Heunggongvirae</taxon>
        <taxon>Uroviricota</taxon>
        <taxon>Caudoviricetes</taxon>
        <taxon>Phrappuccinovirus</taxon>
        <taxon>Phrappuccinovirus phrappuccino</taxon>
        <taxon>Phreappuccinovirus Phrappuccino</taxon>
    </lineage>
</organism>
<evidence type="ECO:0008006" key="4">
    <source>
        <dbReference type="Google" id="ProtNLM"/>
    </source>
</evidence>
<evidence type="ECO:0000256" key="1">
    <source>
        <dbReference type="SAM" id="MobiDB-lite"/>
    </source>
</evidence>
<dbReference type="Proteomes" id="UP000316777">
    <property type="component" value="Segment"/>
</dbReference>
<evidence type="ECO:0000313" key="2">
    <source>
        <dbReference type="EMBL" id="QDH91869.1"/>
    </source>
</evidence>
<feature type="compositionally biased region" description="Basic and acidic residues" evidence="1">
    <location>
        <begin position="469"/>
        <end position="478"/>
    </location>
</feature>
<dbReference type="KEGG" id="vg:64767115"/>
<sequence length="1151" mass="118709">MTEPQVIWRKLRVPFARSVTFPDQVPAVMQVMVYPLAEPSAPEITTTFVNPPGVQDVVLARDTEVVFELIPSHLAGMTEPLLYRIQWRAGVTGRTFTYDFAMPDQDIAFGQLANLGNIIDGQVYLRQQDLGVPGRVARLNVDGHVVDASGQVVATVGALDTLSGQLQAERLFRQQADAAVAAAAQSALETQITSVLSTTAANLESTRQTLAAADSSERSARIAADAGLSDRIDSANTEIAAITDRVEANEAALDGKADVVNGKIALSLIPDAARTQGVQVPDEAAMLALTLDQVQQFDFAIRPDGIWALMGTDPSNINHWVQLNKVLSVNGEIGNVVIDLDDVAAEGGTVAISQVEGLDDALAEAGNAADLEALTGRVAAIEDDDTLVRTEDGVISHELNDEHMAYLNSEGKVTNKAGEIVVVPGSGSVTQVNGKDGIVELTLSDVAAAGGEVPIVQVAELSEALESKVDATDERLSDARPPTSHAASHAADGDDPLEVTRSQVQGLDAILTNNGLTPTSNHETRIQTLELGGGTPGGGGEIAKANWFDGTEEFTVSDPAALQTDHNVLLKGPFSRKTNGDVVYNADGVPAVGETPVWAYITPNGHLQLREWNESNPPDPEMATKASVDALSSALGTKASQGALDLLAGEVADKADQSSLESLSGTIADKADQSTVSALATEVEGKADQSEITDLTEAINTKASASDLAAAQSAITALQGGKADLSGGTVPLSQLPTIPRSKVDGLDAILTAKADLSGSGATVPLTQLPTYPRSKVEGLNAALAGKADLDANGKVLASQMPPLALNTITVVSNRGAMLAQTSAQVQPGDFTIINATSDTGTYALIAPDPSNFANWAKLPVPDGSVSSVNGQTGTVTLTAADVGARSLGDLLNISDINTLQSTLDNKASTTALSTGLASKTSPLDVQNLVSGATPVKQQVSRVATSAIASLSGAQSVDGALATAGTLVLLTAQPSSVSNGVWQVNSGAWTRPADFANGSYLLRGTLVFVSDGNTNANTIWQQTAASGSVGTNNNNWARIGYSAPPFAPVQGNGMAITGNSFAVRPATGVSVSTAGVGADFEVVARKARGTVPPGNANTTIVHNLNTNSPMVQIIDSGGNLVMAGVTVTGLNSVSVEFGTPPASGQYRYVVIG</sequence>
<dbReference type="EMBL" id="MK937592">
    <property type="protein sequence ID" value="QDH91869.1"/>
    <property type="molecule type" value="Genomic_DNA"/>
</dbReference>